<dbReference type="EMBL" id="LR743602">
    <property type="protein sequence ID" value="CAA2632313.1"/>
    <property type="molecule type" value="Genomic_DNA"/>
</dbReference>
<evidence type="ECO:0000256" key="3">
    <source>
        <dbReference type="ARBA" id="ARBA00022614"/>
    </source>
</evidence>
<evidence type="ECO:0000256" key="10">
    <source>
        <dbReference type="ARBA" id="ARBA00022840"/>
    </source>
</evidence>
<dbReference type="GO" id="GO:0004674">
    <property type="term" value="F:protein serine/threonine kinase activity"/>
    <property type="evidence" value="ECO:0007669"/>
    <property type="project" value="UniProtKB-KW"/>
</dbReference>
<keyword evidence="7" id="KW-0677">Repeat</keyword>
<keyword evidence="8 15" id="KW-0547">Nucleotide-binding</keyword>
<keyword evidence="16" id="KW-0723">Serine/threonine-protein kinase</keyword>
<evidence type="ECO:0000259" key="18">
    <source>
        <dbReference type="PROSITE" id="PS50011"/>
    </source>
</evidence>
<keyword evidence="14" id="KW-0325">Glycoprotein</keyword>
<proteinExistence type="inferred from homology"/>
<feature type="region of interest" description="Disordered" evidence="17">
    <location>
        <begin position="52"/>
        <end position="87"/>
    </location>
</feature>
<keyword evidence="4" id="KW-0808">Transferase</keyword>
<reference evidence="19 20" key="1">
    <citation type="submission" date="2019-12" db="EMBL/GenBank/DDBJ databases">
        <authorList>
            <person name="Scholz U."/>
            <person name="Mascher M."/>
            <person name="Fiebig A."/>
        </authorList>
    </citation>
    <scope>NUCLEOTIDE SEQUENCE</scope>
</reference>
<feature type="binding site" evidence="15">
    <location>
        <position position="180"/>
    </location>
    <ligand>
        <name>ATP</name>
        <dbReference type="ChEBI" id="CHEBI:30616"/>
    </ligand>
</feature>
<evidence type="ECO:0000256" key="7">
    <source>
        <dbReference type="ARBA" id="ARBA00022737"/>
    </source>
</evidence>
<evidence type="ECO:0000256" key="2">
    <source>
        <dbReference type="ARBA" id="ARBA00004479"/>
    </source>
</evidence>
<organism evidence="19">
    <name type="scientific">Spirodela intermedia</name>
    <name type="common">Intermediate duckweed</name>
    <dbReference type="NCBI Taxonomy" id="51605"/>
    <lineage>
        <taxon>Eukaryota</taxon>
        <taxon>Viridiplantae</taxon>
        <taxon>Streptophyta</taxon>
        <taxon>Embryophyta</taxon>
        <taxon>Tracheophyta</taxon>
        <taxon>Spermatophyta</taxon>
        <taxon>Magnoliopsida</taxon>
        <taxon>Liliopsida</taxon>
        <taxon>Araceae</taxon>
        <taxon>Lemnoideae</taxon>
        <taxon>Spirodela</taxon>
    </lineage>
</organism>
<dbReference type="PROSITE" id="PS00108">
    <property type="entry name" value="PROTEIN_KINASE_ST"/>
    <property type="match status" value="1"/>
</dbReference>
<dbReference type="InterPro" id="IPR011009">
    <property type="entry name" value="Kinase-like_dom_sf"/>
</dbReference>
<evidence type="ECO:0000256" key="12">
    <source>
        <dbReference type="ARBA" id="ARBA00023136"/>
    </source>
</evidence>
<dbReference type="PANTHER" id="PTHR48056">
    <property type="entry name" value="LRR RECEPTOR-LIKE SERINE/THREONINE-PROTEIN KINASE-RELATED"/>
    <property type="match status" value="1"/>
</dbReference>
<keyword evidence="9" id="KW-0418">Kinase</keyword>
<keyword evidence="20" id="KW-1185">Reference proteome</keyword>
<protein>
    <recommendedName>
        <fullName evidence="18">Protein kinase domain-containing protein</fullName>
    </recommendedName>
</protein>
<dbReference type="PANTHER" id="PTHR48056:SF15">
    <property type="entry name" value="RECEPTOR-LIKE PROTEIN KINASE HSL1"/>
    <property type="match status" value="1"/>
</dbReference>
<dbReference type="Proteomes" id="UP001189122">
    <property type="component" value="Unassembled WGS sequence"/>
</dbReference>
<evidence type="ECO:0000313" key="19">
    <source>
        <dbReference type="EMBL" id="CAA2632313.1"/>
    </source>
</evidence>
<evidence type="ECO:0000256" key="15">
    <source>
        <dbReference type="PROSITE-ProRule" id="PRU10141"/>
    </source>
</evidence>
<keyword evidence="12" id="KW-0472">Membrane</keyword>
<dbReference type="GO" id="GO:0005886">
    <property type="term" value="C:plasma membrane"/>
    <property type="evidence" value="ECO:0007669"/>
    <property type="project" value="UniProtKB-SubCell"/>
</dbReference>
<dbReference type="InterPro" id="IPR032675">
    <property type="entry name" value="LRR_dom_sf"/>
</dbReference>
<dbReference type="Pfam" id="PF00069">
    <property type="entry name" value="Pkinase"/>
    <property type="match status" value="1"/>
</dbReference>
<keyword evidence="10 15" id="KW-0067">ATP-binding</keyword>
<feature type="domain" description="Protein kinase" evidence="18">
    <location>
        <begin position="151"/>
        <end position="403"/>
    </location>
</feature>
<dbReference type="InterPro" id="IPR008271">
    <property type="entry name" value="Ser/Thr_kinase_AS"/>
</dbReference>
<keyword evidence="5" id="KW-0812">Transmembrane</keyword>
<name>A0A7I8JP37_SPIIN</name>
<dbReference type="PROSITE" id="PS50011">
    <property type="entry name" value="PROTEIN_KINASE_DOM"/>
    <property type="match status" value="1"/>
</dbReference>
<evidence type="ECO:0000313" key="20">
    <source>
        <dbReference type="Proteomes" id="UP001189122"/>
    </source>
</evidence>
<dbReference type="SUPFAM" id="SSF56112">
    <property type="entry name" value="Protein kinase-like (PK-like)"/>
    <property type="match status" value="1"/>
</dbReference>
<comment type="similarity">
    <text evidence="16">Belongs to the protein kinase superfamily.</text>
</comment>
<evidence type="ECO:0000256" key="14">
    <source>
        <dbReference type="ARBA" id="ARBA00023180"/>
    </source>
</evidence>
<keyword evidence="13" id="KW-0675">Receptor</keyword>
<evidence type="ECO:0000256" key="6">
    <source>
        <dbReference type="ARBA" id="ARBA00022729"/>
    </source>
</evidence>
<dbReference type="GO" id="GO:0005524">
    <property type="term" value="F:ATP binding"/>
    <property type="evidence" value="ECO:0007669"/>
    <property type="project" value="UniProtKB-UniRule"/>
</dbReference>
<evidence type="ECO:0000256" key="16">
    <source>
        <dbReference type="RuleBase" id="RU000304"/>
    </source>
</evidence>
<gene>
    <name evidence="19" type="ORF">SI7747_15017939</name>
</gene>
<keyword evidence="11" id="KW-1133">Transmembrane helix</keyword>
<sequence length="403" mass="43983">MSRSVLFFAGEIPEEIGALTGLYEFSASDNRLTGPLPSALGRLPACRFSTSTTIPLRRDPQGNPSMAAPQRAESRRQRAHGAIRQSSGQLIGESRPLRELPGCARPRREGRRGSTYLKASRWGRKSSRKSWRLTSFHKVTFPEREILDAALDESNLIGAGASGKVYRAVLSDGSTVAVKKLLHAGQSPAQEHRPALVLLYHDDYKLLVYEYLPTGAGDLLHGGKAGRCLDWPARYKIAVDVAEGLSYLHNDCVPPVVHRDVKSTNILLDADFRARIGDFGVAKAVEAAKSMSVIAGSLGYIAPEYAYTLRVSEKSDVYSFGVVLLELVTGRHPLEAGELGEGDLVRWVHRTAEEKGPAAVLDPSLGSEFEEEMFRVTKNQATCWLQPGFEIGEGEVKGAGEEL</sequence>
<dbReference type="SMART" id="SM00220">
    <property type="entry name" value="S_TKc"/>
    <property type="match status" value="1"/>
</dbReference>
<evidence type="ECO:0000256" key="1">
    <source>
        <dbReference type="ARBA" id="ARBA00004162"/>
    </source>
</evidence>
<evidence type="ECO:0000256" key="17">
    <source>
        <dbReference type="SAM" id="MobiDB-lite"/>
    </source>
</evidence>
<dbReference type="EMBL" id="CACRZD030000015">
    <property type="protein sequence ID" value="CAA6671531.1"/>
    <property type="molecule type" value="Genomic_DNA"/>
</dbReference>
<dbReference type="AlphaFoldDB" id="A0A7I8JP37"/>
<dbReference type="Gene3D" id="1.10.510.10">
    <property type="entry name" value="Transferase(Phosphotransferase) domain 1"/>
    <property type="match status" value="1"/>
</dbReference>
<dbReference type="InterPro" id="IPR050647">
    <property type="entry name" value="Plant_LRR-RLKs"/>
</dbReference>
<evidence type="ECO:0000256" key="9">
    <source>
        <dbReference type="ARBA" id="ARBA00022777"/>
    </source>
</evidence>
<evidence type="ECO:0000256" key="4">
    <source>
        <dbReference type="ARBA" id="ARBA00022679"/>
    </source>
</evidence>
<dbReference type="PROSITE" id="PS00107">
    <property type="entry name" value="PROTEIN_KINASE_ATP"/>
    <property type="match status" value="1"/>
</dbReference>
<keyword evidence="3" id="KW-0433">Leucine-rich repeat</keyword>
<dbReference type="Gene3D" id="3.30.200.20">
    <property type="entry name" value="Phosphorylase Kinase, domain 1"/>
    <property type="match status" value="1"/>
</dbReference>
<dbReference type="FunFam" id="1.10.510.10:FF:000388">
    <property type="entry name" value="Leucine-rich repeat receptor-like tyrosine-protein kinase PXC3"/>
    <property type="match status" value="1"/>
</dbReference>
<dbReference type="InterPro" id="IPR000719">
    <property type="entry name" value="Prot_kinase_dom"/>
</dbReference>
<keyword evidence="6" id="KW-0732">Signal</keyword>
<dbReference type="Gene3D" id="3.80.10.10">
    <property type="entry name" value="Ribonuclease Inhibitor"/>
    <property type="match status" value="1"/>
</dbReference>
<dbReference type="GO" id="GO:0033612">
    <property type="term" value="F:receptor serine/threonine kinase binding"/>
    <property type="evidence" value="ECO:0007669"/>
    <property type="project" value="TreeGrafter"/>
</dbReference>
<accession>A0A7I8JP37</accession>
<evidence type="ECO:0000256" key="11">
    <source>
        <dbReference type="ARBA" id="ARBA00022989"/>
    </source>
</evidence>
<comment type="subcellular location">
    <subcellularLocation>
        <location evidence="1">Cell membrane</location>
        <topology evidence="1">Single-pass membrane protein</topology>
    </subcellularLocation>
    <subcellularLocation>
        <location evidence="2">Membrane</location>
        <topology evidence="2">Single-pass type I membrane protein</topology>
    </subcellularLocation>
</comment>
<evidence type="ECO:0000256" key="13">
    <source>
        <dbReference type="ARBA" id="ARBA00023170"/>
    </source>
</evidence>
<dbReference type="InterPro" id="IPR017441">
    <property type="entry name" value="Protein_kinase_ATP_BS"/>
</dbReference>
<evidence type="ECO:0000256" key="8">
    <source>
        <dbReference type="ARBA" id="ARBA00022741"/>
    </source>
</evidence>
<evidence type="ECO:0000256" key="5">
    <source>
        <dbReference type="ARBA" id="ARBA00022692"/>
    </source>
</evidence>